<reference evidence="1" key="1">
    <citation type="submission" date="2022-10" db="EMBL/GenBank/DDBJ databases">
        <title>Complete Genome of Trichothecium roseum strain YXFP-22015, a Plant Pathogen Isolated from Citrus.</title>
        <authorList>
            <person name="Wang Y."/>
            <person name="Zhu L."/>
        </authorList>
    </citation>
    <scope>NUCLEOTIDE SEQUENCE</scope>
    <source>
        <strain evidence="1">YXFP-22015</strain>
    </source>
</reference>
<evidence type="ECO:0000313" key="1">
    <source>
        <dbReference type="EMBL" id="KAI9902474.1"/>
    </source>
</evidence>
<dbReference type="Proteomes" id="UP001163324">
    <property type="component" value="Chromosome 2"/>
</dbReference>
<protein>
    <submittedName>
        <fullName evidence="1">Uncharacterized protein</fullName>
    </submittedName>
</protein>
<keyword evidence="2" id="KW-1185">Reference proteome</keyword>
<name>A0ACC0V8E2_9HYPO</name>
<dbReference type="EMBL" id="CM047941">
    <property type="protein sequence ID" value="KAI9902474.1"/>
    <property type="molecule type" value="Genomic_DNA"/>
</dbReference>
<proteinExistence type="predicted"/>
<evidence type="ECO:0000313" key="2">
    <source>
        <dbReference type="Proteomes" id="UP001163324"/>
    </source>
</evidence>
<accession>A0ACC0V8E2</accession>
<sequence>MSTPTTAVASLPHYHTHHYPRTHPHPHPHPPHPQAPYDYSAHHHSQPQQSGASAAAGNSYRSAAPNHSYLDPSTSTTSTLKNSSPAASTIGRVSSYYQNHPQSHNHQQSQQQPAHAGYGSSTDGVNHLSGAAPPRPPPHSHLPYDYAPERTNSTSTARRHDSNIDHRSSHGSGGNYTHVQPQTLPAMADASQPPKKRRRSGGPDWNTFYANGLPQEIIVIDDTPEPEANTGRKVTNGNSLAAATTNAAHAANGHLTVASANGSGREPAPKRRRRTDEGNPAAQGHGYHVQYVGSQGNTPGHAGTPNSTDRTNSLHTTAPTSLSSNGQYDDAQLPLKRKRTTRQQVANEAKRRDVDGLGNRFLTYKPPPKPPKKAPDVHCRIVNDPPGEKKLKVDDDDGHYIVVPDTGLTDRYQINRLLGQGTFGKVVEAYDRRRSTNVAVKIIRSVQKYRDASKIELRVLATLKANDEENRNRCIHLRDCFDYRGHICIVTDLLGQSVFDFLKGNAFVPFPNSQIQSFARQLFTSVAFLHDLNLIHTDLKPENILLCDSAYQTFTYNRRIPSSTATTNRQATQRRVLLDTEIRLIDFGSATFQDEYHSSVVSTRHYRAPEIILGLGWSFPCDIWSIGCILVEFFTGDALFHTHDNLEHLAMMEAVIDRRVDTHLVQAVNKITSRSNANTPAKYFKRLRLDYPQPDTGKGSRKYVKAMKALEDIIPQSSKFLRLFLDLLRKIFVYDPAERITAKQALDHEWFRELAYTDDGTEAAKIRMERMVKKESANGSGSRQY</sequence>
<organism evidence="1 2">
    <name type="scientific">Trichothecium roseum</name>
    <dbReference type="NCBI Taxonomy" id="47278"/>
    <lineage>
        <taxon>Eukaryota</taxon>
        <taxon>Fungi</taxon>
        <taxon>Dikarya</taxon>
        <taxon>Ascomycota</taxon>
        <taxon>Pezizomycotina</taxon>
        <taxon>Sordariomycetes</taxon>
        <taxon>Hypocreomycetidae</taxon>
        <taxon>Hypocreales</taxon>
        <taxon>Hypocreales incertae sedis</taxon>
        <taxon>Trichothecium</taxon>
    </lineage>
</organism>
<gene>
    <name evidence="1" type="ORF">N3K66_001826</name>
</gene>
<comment type="caution">
    <text evidence="1">The sequence shown here is derived from an EMBL/GenBank/DDBJ whole genome shotgun (WGS) entry which is preliminary data.</text>
</comment>